<organism evidence="2 3">
    <name type="scientific">Spartinivicinus poritis</name>
    <dbReference type="NCBI Taxonomy" id="2994640"/>
    <lineage>
        <taxon>Bacteria</taxon>
        <taxon>Pseudomonadati</taxon>
        <taxon>Pseudomonadota</taxon>
        <taxon>Gammaproteobacteria</taxon>
        <taxon>Oceanospirillales</taxon>
        <taxon>Zooshikellaceae</taxon>
        <taxon>Spartinivicinus</taxon>
    </lineage>
</organism>
<keyword evidence="3" id="KW-1185">Reference proteome</keyword>
<proteinExistence type="predicted"/>
<gene>
    <name evidence="2" type="ORF">ORQ98_11280</name>
</gene>
<dbReference type="Proteomes" id="UP001528823">
    <property type="component" value="Unassembled WGS sequence"/>
</dbReference>
<feature type="chain" id="PRO_5046902039" evidence="1">
    <location>
        <begin position="28"/>
        <end position="126"/>
    </location>
</feature>
<sequence length="126" mass="14260">MMKFAKICKCLKRYLVPLLLLVGMASAEDIAQQNIVAESLPAYYPAQFEQVRVINTINTGKNFLEADALHFSIWNNAKVHLLKTEFGNLVDLKPGMVIGFTIKKFGDTSYINEIWELPEEMAPPLQ</sequence>
<evidence type="ECO:0000313" key="2">
    <source>
        <dbReference type="EMBL" id="MDE1462551.1"/>
    </source>
</evidence>
<keyword evidence="1" id="KW-0732">Signal</keyword>
<protein>
    <submittedName>
        <fullName evidence="2">Uncharacterized protein</fullName>
    </submittedName>
</protein>
<evidence type="ECO:0000256" key="1">
    <source>
        <dbReference type="SAM" id="SignalP"/>
    </source>
</evidence>
<name>A0ABT5U852_9GAMM</name>
<dbReference type="EMBL" id="JAPMOU010000011">
    <property type="protein sequence ID" value="MDE1462551.1"/>
    <property type="molecule type" value="Genomic_DNA"/>
</dbReference>
<accession>A0ABT5U852</accession>
<comment type="caution">
    <text evidence="2">The sequence shown here is derived from an EMBL/GenBank/DDBJ whole genome shotgun (WGS) entry which is preliminary data.</text>
</comment>
<evidence type="ECO:0000313" key="3">
    <source>
        <dbReference type="Proteomes" id="UP001528823"/>
    </source>
</evidence>
<reference evidence="2 3" key="1">
    <citation type="submission" date="2022-11" db="EMBL/GenBank/DDBJ databases">
        <title>Spartinivicinus poritis sp. nov., isolated from scleractinian coral Porites lutea.</title>
        <authorList>
            <person name="Zhang G."/>
            <person name="Cai L."/>
            <person name="Wei Q."/>
        </authorList>
    </citation>
    <scope>NUCLEOTIDE SEQUENCE [LARGE SCALE GENOMIC DNA]</scope>
    <source>
        <strain evidence="2 3">A2-2</strain>
    </source>
</reference>
<feature type="signal peptide" evidence="1">
    <location>
        <begin position="1"/>
        <end position="27"/>
    </location>
</feature>
<dbReference type="RefSeq" id="WP_274688907.1">
    <property type="nucleotide sequence ID" value="NZ_JAPMOU010000011.1"/>
</dbReference>